<organism evidence="2 3">
    <name type="scientific">Linum trigynum</name>
    <dbReference type="NCBI Taxonomy" id="586398"/>
    <lineage>
        <taxon>Eukaryota</taxon>
        <taxon>Viridiplantae</taxon>
        <taxon>Streptophyta</taxon>
        <taxon>Embryophyta</taxon>
        <taxon>Tracheophyta</taxon>
        <taxon>Spermatophyta</taxon>
        <taxon>Magnoliopsida</taxon>
        <taxon>eudicotyledons</taxon>
        <taxon>Gunneridae</taxon>
        <taxon>Pentapetalae</taxon>
        <taxon>rosids</taxon>
        <taxon>fabids</taxon>
        <taxon>Malpighiales</taxon>
        <taxon>Linaceae</taxon>
        <taxon>Linum</taxon>
    </lineage>
</organism>
<sequence length="280" mass="32140">MAANQNSPTGEAAGNDEEEANKGSQNGEEGEDMEDQPEEVMSTPFDKQYYTAEELAYRWNLQKDIKSGELSNTEMIVTMREVYFVDLNVPARKFVDVVNEVVQNIGGGNMAPARFELPLAFACFDLKEWQRSDDRLLQEGFGNEYGKDVKEMMKQSAEGYTEEMMIHFLKKADWEGLAARNFGFGARSFVQCKARFWFRSWALSEKGSRTLRERRGATEEKRMMRLIKWQGGTNTDWPLIAKELGGNRTPDWCFERFVRLKKDAAAEAEAESMKKKKRSP</sequence>
<dbReference type="EMBL" id="OZ034819">
    <property type="protein sequence ID" value="CAL1398138.1"/>
    <property type="molecule type" value="Genomic_DNA"/>
</dbReference>
<feature type="compositionally biased region" description="Acidic residues" evidence="1">
    <location>
        <begin position="28"/>
        <end position="38"/>
    </location>
</feature>
<evidence type="ECO:0000256" key="1">
    <source>
        <dbReference type="SAM" id="MobiDB-lite"/>
    </source>
</evidence>
<evidence type="ECO:0008006" key="4">
    <source>
        <dbReference type="Google" id="ProtNLM"/>
    </source>
</evidence>
<evidence type="ECO:0000313" key="3">
    <source>
        <dbReference type="Proteomes" id="UP001497516"/>
    </source>
</evidence>
<dbReference type="Pfam" id="PF13921">
    <property type="entry name" value="Myb_DNA-bind_6"/>
    <property type="match status" value="1"/>
</dbReference>
<gene>
    <name evidence="2" type="ORF">LTRI10_LOCUS38387</name>
</gene>
<name>A0AAV2FKC9_9ROSI</name>
<proteinExistence type="predicted"/>
<accession>A0AAV2FKC9</accession>
<evidence type="ECO:0000313" key="2">
    <source>
        <dbReference type="EMBL" id="CAL1398138.1"/>
    </source>
</evidence>
<reference evidence="2 3" key="1">
    <citation type="submission" date="2024-04" db="EMBL/GenBank/DDBJ databases">
        <authorList>
            <person name="Fracassetti M."/>
        </authorList>
    </citation>
    <scope>NUCLEOTIDE SEQUENCE [LARGE SCALE GENOMIC DNA]</scope>
</reference>
<dbReference type="Proteomes" id="UP001497516">
    <property type="component" value="Chromosome 6"/>
</dbReference>
<dbReference type="SUPFAM" id="SSF46689">
    <property type="entry name" value="Homeodomain-like"/>
    <property type="match status" value="1"/>
</dbReference>
<protein>
    <recommendedName>
        <fullName evidence="4">Myb-like domain-containing protein</fullName>
    </recommendedName>
</protein>
<feature type="region of interest" description="Disordered" evidence="1">
    <location>
        <begin position="1"/>
        <end position="40"/>
    </location>
</feature>
<dbReference type="AlphaFoldDB" id="A0AAV2FKC9"/>
<keyword evidence="3" id="KW-1185">Reference proteome</keyword>
<dbReference type="InterPro" id="IPR009057">
    <property type="entry name" value="Homeodomain-like_sf"/>
</dbReference>